<dbReference type="Pfam" id="PF08668">
    <property type="entry name" value="HDOD"/>
    <property type="match status" value="1"/>
</dbReference>
<dbReference type="SUPFAM" id="SSF109604">
    <property type="entry name" value="HD-domain/PDEase-like"/>
    <property type="match status" value="1"/>
</dbReference>
<dbReference type="EMBL" id="CP011797">
    <property type="protein sequence ID" value="ATX78300.1"/>
    <property type="molecule type" value="Genomic_DNA"/>
</dbReference>
<protein>
    <recommendedName>
        <fullName evidence="1">HDOD domain-containing protein</fullName>
    </recommendedName>
</protein>
<evidence type="ECO:0000313" key="2">
    <source>
        <dbReference type="EMBL" id="ATX78300.1"/>
    </source>
</evidence>
<dbReference type="Proteomes" id="UP000229757">
    <property type="component" value="Chromosome"/>
</dbReference>
<accession>A0A2K8KU82</accession>
<dbReference type="RefSeq" id="WP_100258498.1">
    <property type="nucleotide sequence ID" value="NZ_CP011797.1"/>
</dbReference>
<dbReference type="AlphaFoldDB" id="A0A2K8KU82"/>
<organism evidence="2 3">
    <name type="scientific">Reinekea forsetii</name>
    <dbReference type="NCBI Taxonomy" id="1336806"/>
    <lineage>
        <taxon>Bacteria</taxon>
        <taxon>Pseudomonadati</taxon>
        <taxon>Pseudomonadota</taxon>
        <taxon>Gammaproteobacteria</taxon>
        <taxon>Oceanospirillales</taxon>
        <taxon>Saccharospirillaceae</taxon>
        <taxon>Reinekea</taxon>
    </lineage>
</organism>
<proteinExistence type="predicted"/>
<dbReference type="InterPro" id="IPR052340">
    <property type="entry name" value="RNase_Y/CdgJ"/>
</dbReference>
<dbReference type="PANTHER" id="PTHR33525">
    <property type="match status" value="1"/>
</dbReference>
<evidence type="ECO:0000259" key="1">
    <source>
        <dbReference type="PROSITE" id="PS51833"/>
    </source>
</evidence>
<dbReference type="InterPro" id="IPR013976">
    <property type="entry name" value="HDOD"/>
</dbReference>
<sequence length="292" mass="32401">MSIELDPDQIDQILQGINIPPQPQVMVDLQMEQYHPRPDISRIANLIAQDVGLAGAMLKIVNAPAFGLANTISSVHQATVLLGIKSVVNIINGISIRGQLSDEDIVGLNNFWDTSMDIAVVSQNVARQIGLQETDNAYCLGLFHNTGIVLMKQRFPTYMDILQQAYAHNTERVIDLENHHFSTNHAVIGYYTARSWRLPHLICDAIADHHNITQLFARDAGADDAKKTLLSVLKIAEYICASGPALGKVRDDYEWARIKAYIYEFTGLGPYDIDAMIDQFSEMGIGSVTARH</sequence>
<dbReference type="OrthoDB" id="9784953at2"/>
<dbReference type="PANTHER" id="PTHR33525:SF6">
    <property type="entry name" value="HDOD DOMAIN-CONTAINING PROTEIN"/>
    <property type="match status" value="1"/>
</dbReference>
<dbReference type="KEGG" id="rfo:REIFOR_03194"/>
<name>A0A2K8KU82_9GAMM</name>
<gene>
    <name evidence="2" type="ORF">REIFOR_03194</name>
</gene>
<dbReference type="PROSITE" id="PS51833">
    <property type="entry name" value="HDOD"/>
    <property type="match status" value="1"/>
</dbReference>
<feature type="domain" description="HDOD" evidence="1">
    <location>
        <begin position="19"/>
        <end position="212"/>
    </location>
</feature>
<keyword evidence="3" id="KW-1185">Reference proteome</keyword>
<reference evidence="2 3" key="1">
    <citation type="journal article" date="2017" name="Environ. Microbiol.">
        <title>Genomic and physiological analyses of 'Reinekea forsetii' reveal a versatile opportunistic lifestyle during spring algae blooms.</title>
        <authorList>
            <person name="Avci B."/>
            <person name="Hahnke R.L."/>
            <person name="Chafee M."/>
            <person name="Fischer T."/>
            <person name="Gruber-Vodicka H."/>
            <person name="Tegetmeyer H.E."/>
            <person name="Harder J."/>
            <person name="Fuchs B.M."/>
            <person name="Amann R.I."/>
            <person name="Teeling H."/>
        </authorList>
    </citation>
    <scope>NUCLEOTIDE SEQUENCE [LARGE SCALE GENOMIC DNA]</scope>
    <source>
        <strain evidence="2 3">Hel1_31_D35</strain>
    </source>
</reference>
<dbReference type="Gene3D" id="1.10.3210.10">
    <property type="entry name" value="Hypothetical protein af1432"/>
    <property type="match status" value="1"/>
</dbReference>
<evidence type="ECO:0000313" key="3">
    <source>
        <dbReference type="Proteomes" id="UP000229757"/>
    </source>
</evidence>